<evidence type="ECO:0000256" key="5">
    <source>
        <dbReference type="ARBA" id="ARBA00022829"/>
    </source>
</evidence>
<keyword evidence="9 10" id="KW-0131">Cell cycle</keyword>
<evidence type="ECO:0000256" key="2">
    <source>
        <dbReference type="ARBA" id="ARBA00010450"/>
    </source>
</evidence>
<dbReference type="AlphaFoldDB" id="A0A1V6CE32"/>
<evidence type="ECO:0000256" key="8">
    <source>
        <dbReference type="ARBA" id="ARBA00023172"/>
    </source>
</evidence>
<dbReference type="SUPFAM" id="SSF56349">
    <property type="entry name" value="DNA breaking-rejoining enzymes"/>
    <property type="match status" value="1"/>
</dbReference>
<protein>
    <recommendedName>
        <fullName evidence="10">Tyrosine recombinase XerC</fullName>
    </recommendedName>
</protein>
<dbReference type="Proteomes" id="UP000485562">
    <property type="component" value="Unassembled WGS sequence"/>
</dbReference>
<dbReference type="CDD" id="cd00798">
    <property type="entry name" value="INT_XerDC_C"/>
    <property type="match status" value="1"/>
</dbReference>
<accession>A0A1V6CE32</accession>
<keyword evidence="6 10" id="KW-0229">DNA integration</keyword>
<dbReference type="PANTHER" id="PTHR30349:SF41">
    <property type="entry name" value="INTEGRASE_RECOMBINASE PROTEIN MJ0367-RELATED"/>
    <property type="match status" value="1"/>
</dbReference>
<dbReference type="GO" id="GO:0009037">
    <property type="term" value="F:tyrosine-based site-specific recombinase activity"/>
    <property type="evidence" value="ECO:0007669"/>
    <property type="project" value="UniProtKB-UniRule"/>
</dbReference>
<dbReference type="InterPro" id="IPR011010">
    <property type="entry name" value="DNA_brk_join_enz"/>
</dbReference>
<feature type="active site" description="O-(3'-phospho-DNA)-tyrosine intermediate" evidence="10">
    <location>
        <position position="273"/>
    </location>
</feature>
<comment type="similarity">
    <text evidence="10">Belongs to the 'phage' integrase family. XerC subfamily.</text>
</comment>
<evidence type="ECO:0000256" key="10">
    <source>
        <dbReference type="HAMAP-Rule" id="MF_01808"/>
    </source>
</evidence>
<reference evidence="13" key="1">
    <citation type="submission" date="2017-02" db="EMBL/GenBank/DDBJ databases">
        <title>Delving into the versatile metabolic prowess of the omnipresent phylum Bacteroidetes.</title>
        <authorList>
            <person name="Nobu M.K."/>
            <person name="Mei R."/>
            <person name="Narihiro T."/>
            <person name="Kuroda K."/>
            <person name="Liu W.-T."/>
        </authorList>
    </citation>
    <scope>NUCLEOTIDE SEQUENCE</scope>
    <source>
        <strain evidence="13">ADurb.Bin131</strain>
    </source>
</reference>
<dbReference type="InterPro" id="IPR010998">
    <property type="entry name" value="Integrase_recombinase_N"/>
</dbReference>
<keyword evidence="3 10" id="KW-0963">Cytoplasm</keyword>
<dbReference type="EMBL" id="MWDQ01000024">
    <property type="protein sequence ID" value="OQB75054.1"/>
    <property type="molecule type" value="Genomic_DNA"/>
</dbReference>
<dbReference type="InterPro" id="IPR013762">
    <property type="entry name" value="Integrase-like_cat_sf"/>
</dbReference>
<dbReference type="GO" id="GO:0007059">
    <property type="term" value="P:chromosome segregation"/>
    <property type="evidence" value="ECO:0007669"/>
    <property type="project" value="UniProtKB-UniRule"/>
</dbReference>
<dbReference type="NCBIfam" id="TIGR02225">
    <property type="entry name" value="recomb_XerD"/>
    <property type="match status" value="1"/>
</dbReference>
<dbReference type="HAMAP" id="MF_01808">
    <property type="entry name" value="Recomb_XerC_XerD"/>
    <property type="match status" value="1"/>
</dbReference>
<dbReference type="Gene3D" id="1.10.443.10">
    <property type="entry name" value="Intergrase catalytic core"/>
    <property type="match status" value="1"/>
</dbReference>
<dbReference type="NCBIfam" id="NF001399">
    <property type="entry name" value="PRK00283.1"/>
    <property type="match status" value="1"/>
</dbReference>
<evidence type="ECO:0000256" key="9">
    <source>
        <dbReference type="ARBA" id="ARBA00023306"/>
    </source>
</evidence>
<dbReference type="Pfam" id="PF02899">
    <property type="entry name" value="Phage_int_SAM_1"/>
    <property type="match status" value="1"/>
</dbReference>
<feature type="domain" description="Tyr recombinase" evidence="11">
    <location>
        <begin position="109"/>
        <end position="286"/>
    </location>
</feature>
<evidence type="ECO:0000256" key="1">
    <source>
        <dbReference type="ARBA" id="ARBA00004496"/>
    </source>
</evidence>
<evidence type="ECO:0000256" key="7">
    <source>
        <dbReference type="ARBA" id="ARBA00023125"/>
    </source>
</evidence>
<evidence type="ECO:0000259" key="11">
    <source>
        <dbReference type="PROSITE" id="PS51898"/>
    </source>
</evidence>
<dbReference type="PROSITE" id="PS51900">
    <property type="entry name" value="CB"/>
    <property type="match status" value="1"/>
</dbReference>
<feature type="active site" evidence="10">
    <location>
        <position position="264"/>
    </location>
</feature>
<feature type="active site" evidence="10">
    <location>
        <position position="241"/>
    </location>
</feature>
<comment type="subunit">
    <text evidence="10">Forms a cyclic heterotetrameric complex composed of two molecules of XerC and two molecules of XerD.</text>
</comment>
<dbReference type="InterPro" id="IPR044068">
    <property type="entry name" value="CB"/>
</dbReference>
<dbReference type="InterPro" id="IPR011932">
    <property type="entry name" value="Recomb_XerD"/>
</dbReference>
<evidence type="ECO:0000256" key="3">
    <source>
        <dbReference type="ARBA" id="ARBA00022490"/>
    </source>
</evidence>
<dbReference type="InterPro" id="IPR004107">
    <property type="entry name" value="Integrase_SAM-like_N"/>
</dbReference>
<feature type="domain" description="Core-binding (CB)" evidence="12">
    <location>
        <begin position="6"/>
        <end position="88"/>
    </location>
</feature>
<keyword evidence="5 10" id="KW-0159">Chromosome partition</keyword>
<comment type="caution">
    <text evidence="13">The sequence shown here is derived from an EMBL/GenBank/DDBJ whole genome shotgun (WGS) entry which is preliminary data.</text>
</comment>
<sequence>MPVDKKTTLKLLRDFIHYIEYQRNYSPHTIYAYKADLKQFLSFVDYHFESVDREIIRKYLFYLKEKNYNPKSISRKVACLKSFFGFLVRRGHIKTNPTILILSPKIPERLPSFLTIQEIEKILESANDNSEMGLRDRAMMELLYSSGIRVGELVSLKMEDINITDETIKVKGKGGKQRIVPIGSYALNYLFEYFKKRGLRPGFVFLNKKHHGLTTRSVERIVKKYAKIAGINKKITPHVFRHSFATHMLDRGADLRTVQEMLGHSDIATTQIYTHITVQRLKEFYEKHHPRYKNVFSEDTEGDTV</sequence>
<comment type="function">
    <text evidence="10">Site-specific tyrosine recombinase, which acts by catalyzing the cutting and rejoining of the recombining DNA molecules. The XerC-XerD complex is essential to convert dimers of the bacterial chromosome into monomers to permit their segregation at cell division. It also contributes to the segregational stability of plasmids.</text>
</comment>
<dbReference type="NCBIfam" id="NF040815">
    <property type="entry name" value="recomb_XerA_Arch"/>
    <property type="match status" value="1"/>
</dbReference>
<evidence type="ECO:0000256" key="4">
    <source>
        <dbReference type="ARBA" id="ARBA00022618"/>
    </source>
</evidence>
<gene>
    <name evidence="13" type="primary">xerD_1</name>
    <name evidence="10" type="synonym">xerC</name>
    <name evidence="13" type="ORF">BWX89_00177</name>
</gene>
<dbReference type="Gene3D" id="1.10.150.130">
    <property type="match status" value="1"/>
</dbReference>
<evidence type="ECO:0000256" key="6">
    <source>
        <dbReference type="ARBA" id="ARBA00022908"/>
    </source>
</evidence>
<dbReference type="GO" id="GO:0003677">
    <property type="term" value="F:DNA binding"/>
    <property type="evidence" value="ECO:0007669"/>
    <property type="project" value="UniProtKB-UniRule"/>
</dbReference>
<dbReference type="GO" id="GO:0051301">
    <property type="term" value="P:cell division"/>
    <property type="evidence" value="ECO:0007669"/>
    <property type="project" value="UniProtKB-KW"/>
</dbReference>
<name>A0A1V6CE32_UNCT6</name>
<keyword evidence="8 10" id="KW-0233">DNA recombination</keyword>
<dbReference type="PANTHER" id="PTHR30349">
    <property type="entry name" value="PHAGE INTEGRASE-RELATED"/>
    <property type="match status" value="1"/>
</dbReference>
<feature type="active site" evidence="10">
    <location>
        <position position="149"/>
    </location>
</feature>
<keyword evidence="7 10" id="KW-0238">DNA-binding</keyword>
<evidence type="ECO:0000259" key="12">
    <source>
        <dbReference type="PROSITE" id="PS51900"/>
    </source>
</evidence>
<organism evidence="13">
    <name type="scientific">candidate division TA06 bacterium ADurb.Bin131</name>
    <dbReference type="NCBI Taxonomy" id="1852827"/>
    <lineage>
        <taxon>Bacteria</taxon>
        <taxon>Bacteria division TA06</taxon>
    </lineage>
</organism>
<dbReference type="Pfam" id="PF00589">
    <property type="entry name" value="Phage_integrase"/>
    <property type="match status" value="1"/>
</dbReference>
<comment type="subcellular location">
    <subcellularLocation>
        <location evidence="1 10">Cytoplasm</location>
    </subcellularLocation>
</comment>
<proteinExistence type="inferred from homology"/>
<feature type="active site" evidence="10">
    <location>
        <position position="238"/>
    </location>
</feature>
<keyword evidence="4 10" id="KW-0132">Cell division</keyword>
<dbReference type="InterPro" id="IPR002104">
    <property type="entry name" value="Integrase_catalytic"/>
</dbReference>
<dbReference type="GO" id="GO:0005737">
    <property type="term" value="C:cytoplasm"/>
    <property type="evidence" value="ECO:0007669"/>
    <property type="project" value="UniProtKB-SubCell"/>
</dbReference>
<dbReference type="GO" id="GO:0006313">
    <property type="term" value="P:DNA transposition"/>
    <property type="evidence" value="ECO:0007669"/>
    <property type="project" value="UniProtKB-UniRule"/>
</dbReference>
<dbReference type="PROSITE" id="PS51898">
    <property type="entry name" value="TYR_RECOMBINASE"/>
    <property type="match status" value="1"/>
</dbReference>
<evidence type="ECO:0000313" key="13">
    <source>
        <dbReference type="EMBL" id="OQB75054.1"/>
    </source>
</evidence>
<feature type="active site" evidence="10">
    <location>
        <position position="173"/>
    </location>
</feature>
<comment type="similarity">
    <text evidence="2">Belongs to the 'phage' integrase family. XerD subfamily.</text>
</comment>
<dbReference type="InterPro" id="IPR050090">
    <property type="entry name" value="Tyrosine_recombinase_XerCD"/>
</dbReference>
<dbReference type="InterPro" id="IPR023009">
    <property type="entry name" value="Tyrosine_recombinase_XerC/XerD"/>
</dbReference>